<proteinExistence type="predicted"/>
<feature type="domain" description="HTH marR-type" evidence="2">
    <location>
        <begin position="25"/>
        <end position="157"/>
    </location>
</feature>
<evidence type="ECO:0000313" key="4">
    <source>
        <dbReference type="Proteomes" id="UP001501822"/>
    </source>
</evidence>
<organism evidence="3 4">
    <name type="scientific">Actinoallomurus spadix</name>
    <dbReference type="NCBI Taxonomy" id="79912"/>
    <lineage>
        <taxon>Bacteria</taxon>
        <taxon>Bacillati</taxon>
        <taxon>Actinomycetota</taxon>
        <taxon>Actinomycetes</taxon>
        <taxon>Streptosporangiales</taxon>
        <taxon>Thermomonosporaceae</taxon>
        <taxon>Actinoallomurus</taxon>
    </lineage>
</organism>
<dbReference type="PANTHER" id="PTHR39515:SF2">
    <property type="entry name" value="HTH-TYPE TRANSCRIPTIONAL REGULATOR RV0880"/>
    <property type="match status" value="1"/>
</dbReference>
<feature type="region of interest" description="Disordered" evidence="1">
    <location>
        <begin position="1"/>
        <end position="28"/>
    </location>
</feature>
<feature type="compositionally biased region" description="Low complexity" evidence="1">
    <location>
        <begin position="14"/>
        <end position="26"/>
    </location>
</feature>
<evidence type="ECO:0000313" key="3">
    <source>
        <dbReference type="EMBL" id="GAA0370753.1"/>
    </source>
</evidence>
<gene>
    <name evidence="3" type="ORF">GCM10010151_70810</name>
</gene>
<dbReference type="SMART" id="SM00347">
    <property type="entry name" value="HTH_MARR"/>
    <property type="match status" value="1"/>
</dbReference>
<evidence type="ECO:0000256" key="1">
    <source>
        <dbReference type="SAM" id="MobiDB-lite"/>
    </source>
</evidence>
<accession>A0ABN0XRU3</accession>
<reference evidence="3 4" key="1">
    <citation type="journal article" date="2019" name="Int. J. Syst. Evol. Microbiol.">
        <title>The Global Catalogue of Microorganisms (GCM) 10K type strain sequencing project: providing services to taxonomists for standard genome sequencing and annotation.</title>
        <authorList>
            <consortium name="The Broad Institute Genomics Platform"/>
            <consortium name="The Broad Institute Genome Sequencing Center for Infectious Disease"/>
            <person name="Wu L."/>
            <person name="Ma J."/>
        </authorList>
    </citation>
    <scope>NUCLEOTIDE SEQUENCE [LARGE SCALE GENOMIC DNA]</scope>
    <source>
        <strain evidence="3 4">JCM 3146</strain>
    </source>
</reference>
<sequence>MTVMDERDGTPVSPARNAGRPAPAGPELADTVARLRRAMRRAARAVDPANPLAVAQLELLSAVADEPGVRPGELARRLRLAPNSVTTLVNGLHAKGLITRSAGHLDGRAVTLRLTDQGTEAVDGWKNANTAIIESALTALDDRHRRALSEALPALRELTQAVDAIADAPSGG</sequence>
<dbReference type="PRINTS" id="PR00598">
    <property type="entry name" value="HTHMARR"/>
</dbReference>
<keyword evidence="4" id="KW-1185">Reference proteome</keyword>
<dbReference type="InterPro" id="IPR000835">
    <property type="entry name" value="HTH_MarR-typ"/>
</dbReference>
<dbReference type="PROSITE" id="PS50995">
    <property type="entry name" value="HTH_MARR_2"/>
    <property type="match status" value="1"/>
</dbReference>
<dbReference type="InterPro" id="IPR052526">
    <property type="entry name" value="HTH-type_Bedaq_tolerance"/>
</dbReference>
<protein>
    <recommendedName>
        <fullName evidence="2">HTH marR-type domain-containing protein</fullName>
    </recommendedName>
</protein>
<dbReference type="Proteomes" id="UP001501822">
    <property type="component" value="Unassembled WGS sequence"/>
</dbReference>
<name>A0ABN0XRU3_9ACTN</name>
<dbReference type="SUPFAM" id="SSF46785">
    <property type="entry name" value="Winged helix' DNA-binding domain"/>
    <property type="match status" value="1"/>
</dbReference>
<dbReference type="EMBL" id="BAAABM010000070">
    <property type="protein sequence ID" value="GAA0370753.1"/>
    <property type="molecule type" value="Genomic_DNA"/>
</dbReference>
<dbReference type="PANTHER" id="PTHR39515">
    <property type="entry name" value="CONSERVED PROTEIN"/>
    <property type="match status" value="1"/>
</dbReference>
<dbReference type="Gene3D" id="1.10.10.10">
    <property type="entry name" value="Winged helix-like DNA-binding domain superfamily/Winged helix DNA-binding domain"/>
    <property type="match status" value="1"/>
</dbReference>
<dbReference type="InterPro" id="IPR036388">
    <property type="entry name" value="WH-like_DNA-bd_sf"/>
</dbReference>
<evidence type="ECO:0000259" key="2">
    <source>
        <dbReference type="PROSITE" id="PS50995"/>
    </source>
</evidence>
<dbReference type="InterPro" id="IPR036390">
    <property type="entry name" value="WH_DNA-bd_sf"/>
</dbReference>
<comment type="caution">
    <text evidence="3">The sequence shown here is derived from an EMBL/GenBank/DDBJ whole genome shotgun (WGS) entry which is preliminary data.</text>
</comment>
<dbReference type="Pfam" id="PF12802">
    <property type="entry name" value="MarR_2"/>
    <property type="match status" value="1"/>
</dbReference>